<dbReference type="AlphaFoldDB" id="A0AAW1M4A4"/>
<accession>A0AAW1M4A4</accession>
<gene>
    <name evidence="1" type="ORF">RND81_03G059700</name>
</gene>
<proteinExistence type="predicted"/>
<evidence type="ECO:0000313" key="1">
    <source>
        <dbReference type="EMBL" id="KAK9740780.1"/>
    </source>
</evidence>
<protein>
    <submittedName>
        <fullName evidence="1">Uncharacterized protein</fullName>
    </submittedName>
</protein>
<organism evidence="1 2">
    <name type="scientific">Saponaria officinalis</name>
    <name type="common">Common soapwort</name>
    <name type="synonym">Lychnis saponaria</name>
    <dbReference type="NCBI Taxonomy" id="3572"/>
    <lineage>
        <taxon>Eukaryota</taxon>
        <taxon>Viridiplantae</taxon>
        <taxon>Streptophyta</taxon>
        <taxon>Embryophyta</taxon>
        <taxon>Tracheophyta</taxon>
        <taxon>Spermatophyta</taxon>
        <taxon>Magnoliopsida</taxon>
        <taxon>eudicotyledons</taxon>
        <taxon>Gunneridae</taxon>
        <taxon>Pentapetalae</taxon>
        <taxon>Caryophyllales</taxon>
        <taxon>Caryophyllaceae</taxon>
        <taxon>Caryophylleae</taxon>
        <taxon>Saponaria</taxon>
    </lineage>
</organism>
<name>A0AAW1M4A4_SAPOF</name>
<evidence type="ECO:0000313" key="2">
    <source>
        <dbReference type="Proteomes" id="UP001443914"/>
    </source>
</evidence>
<reference evidence="1" key="1">
    <citation type="submission" date="2024-03" db="EMBL/GenBank/DDBJ databases">
        <title>WGS assembly of Saponaria officinalis var. Norfolk2.</title>
        <authorList>
            <person name="Jenkins J."/>
            <person name="Shu S."/>
            <person name="Grimwood J."/>
            <person name="Barry K."/>
            <person name="Goodstein D."/>
            <person name="Schmutz J."/>
            <person name="Leebens-Mack J."/>
            <person name="Osbourn A."/>
        </authorList>
    </citation>
    <scope>NUCLEOTIDE SEQUENCE [LARGE SCALE GENOMIC DNA]</scope>
    <source>
        <strain evidence="1">JIC</strain>
    </source>
</reference>
<comment type="caution">
    <text evidence="1">The sequence shown here is derived from an EMBL/GenBank/DDBJ whole genome shotgun (WGS) entry which is preliminary data.</text>
</comment>
<dbReference type="EMBL" id="JBDFQZ010000003">
    <property type="protein sequence ID" value="KAK9740780.1"/>
    <property type="molecule type" value="Genomic_DNA"/>
</dbReference>
<keyword evidence="2" id="KW-1185">Reference proteome</keyword>
<dbReference type="Proteomes" id="UP001443914">
    <property type="component" value="Unassembled WGS sequence"/>
</dbReference>
<sequence>MTIKKLRNWTVNLISISLPSGGNASRGKFKSKTLFDFCIEVIISVCSRMVAHKFVEQSTESELRKQRENKSWWSFGWGSDSSQAETETLKFGDEDWERLSKIIGYKEGDEGQCLDVKKDVINIAFELYMRRNASKLMDADVCLDELACESLNSSNWTSSEA</sequence>